<sequence length="180" mass="20428">MKVGVHNAARRELRYLLESSVKHVYVDQQLPDVKTHSREDRIAYLASAVPRSSIDVVKQVDVPFGKPDDLSNYQNDVKSLWSRMSGYVHPSVAQTSQRLQRAERGAFIGFEDVKALRQIVDDIVKAYDMLGVMWLTGAGPSAAGDILTAFETPDWAFARTKWLPAMSRYYDYKSERKKST</sequence>
<proteinExistence type="predicted"/>
<accession>A0ABV5ENF0</accession>
<reference evidence="1 2" key="1">
    <citation type="submission" date="2024-08" db="EMBL/GenBank/DDBJ databases">
        <title>Heavy metals resistant antinobacteria isolated from wastewater.</title>
        <authorList>
            <person name="Roman Ponce B."/>
            <person name="Blanco Mercado M.A."/>
            <person name="Avila Aldana I.N."/>
            <person name="Morales Arrieta S."/>
        </authorList>
    </citation>
    <scope>NUCLEOTIDE SEQUENCE [LARGE SCALE GENOMIC DNA]</scope>
    <source>
        <strain evidence="2">sma-1</strain>
    </source>
</reference>
<comment type="caution">
    <text evidence="1">The sequence shown here is derived from an EMBL/GenBank/DDBJ whole genome shotgun (WGS) entry which is preliminary data.</text>
</comment>
<dbReference type="Proteomes" id="UP001589643">
    <property type="component" value="Unassembled WGS sequence"/>
</dbReference>
<keyword evidence="2" id="KW-1185">Reference proteome</keyword>
<evidence type="ECO:0000313" key="2">
    <source>
        <dbReference type="Proteomes" id="UP001589643"/>
    </source>
</evidence>
<evidence type="ECO:0000313" key="1">
    <source>
        <dbReference type="EMBL" id="MFB8891497.1"/>
    </source>
</evidence>
<name>A0ABV5ENF0_9MICO</name>
<gene>
    <name evidence="1" type="ORF">AB7P39_01430</name>
</gene>
<protein>
    <submittedName>
        <fullName evidence="1">Uncharacterized protein</fullName>
    </submittedName>
</protein>
<dbReference type="EMBL" id="JBHLHV010000001">
    <property type="protein sequence ID" value="MFB8891497.1"/>
    <property type="molecule type" value="Genomic_DNA"/>
</dbReference>
<organism evidence="1 2">
    <name type="scientific">Microbacterium plantarum</name>
    <dbReference type="NCBI Taxonomy" id="1816425"/>
    <lineage>
        <taxon>Bacteria</taxon>
        <taxon>Bacillati</taxon>
        <taxon>Actinomycetota</taxon>
        <taxon>Actinomycetes</taxon>
        <taxon>Micrococcales</taxon>
        <taxon>Microbacteriaceae</taxon>
        <taxon>Microbacterium</taxon>
    </lineage>
</organism>